<name>A0AAW0GL13_9APHY</name>
<dbReference type="InterPro" id="IPR011990">
    <property type="entry name" value="TPR-like_helical_dom_sf"/>
</dbReference>
<evidence type="ECO:0008006" key="5">
    <source>
        <dbReference type="Google" id="ProtNLM"/>
    </source>
</evidence>
<feature type="compositionally biased region" description="Polar residues" evidence="2">
    <location>
        <begin position="899"/>
        <end position="917"/>
    </location>
</feature>
<evidence type="ECO:0000256" key="2">
    <source>
        <dbReference type="SAM" id="MobiDB-lite"/>
    </source>
</evidence>
<evidence type="ECO:0000313" key="4">
    <source>
        <dbReference type="Proteomes" id="UP001385951"/>
    </source>
</evidence>
<reference evidence="3 4" key="1">
    <citation type="submission" date="2022-09" db="EMBL/GenBank/DDBJ databases">
        <authorList>
            <person name="Palmer J.M."/>
        </authorList>
    </citation>
    <scope>NUCLEOTIDE SEQUENCE [LARGE SCALE GENOMIC DNA]</scope>
    <source>
        <strain evidence="3 4">DSM 7382</strain>
    </source>
</reference>
<keyword evidence="4" id="KW-1185">Reference proteome</keyword>
<gene>
    <name evidence="3" type="ORF">QCA50_006981</name>
</gene>
<protein>
    <recommendedName>
        <fullName evidence="5">Pentatricopeptide repeat protein</fullName>
    </recommendedName>
</protein>
<evidence type="ECO:0000256" key="1">
    <source>
        <dbReference type="ARBA" id="ARBA00022737"/>
    </source>
</evidence>
<dbReference type="Proteomes" id="UP001385951">
    <property type="component" value="Unassembled WGS sequence"/>
</dbReference>
<dbReference type="AlphaFoldDB" id="A0AAW0GL13"/>
<sequence>MFICRRCLLRAHAPKLLPTPIFLRRFNHRPNIIESLYIQPEKPPLDERETEDTSHDRVVQHAHSNVIGEVPGKDGTKPSTWYIHITDEEKNARKKKYFPWRYHPITSYIQQYNNDPDALVDMPFYAFRWVIKDALKQGRSDILNYVTMDVVKRYVGRSHWERLWVLGKLLKSTRQGNTTLPRSKLLLIVETLHNEGHLPIMTPHVIGFTAKAVLRYPENPHFDRKLVKLLTPCLLEEADKLRTGIIKSNTGTLVRHLIWPLFGFVQRLLSIGDKDEALALFQTLIEKKYVSELAMQDIDLSSKDVTYIMVGTMVKACLQHNWHLQARTLLRQVLDSDDTIHPFLIGQLHELIRWSLSRNFDSDFRYVTSVLSTLLSTSHTPMIPDELLAIYYKRAKVRNAGAEAERVYALTTSPEVMNKHVYPPPSGPGLLWFLEYSIFTSKNFGVARTLANRVVKEDLPVPVHDKALIVAAIASVGWASHARDLWERFSAQPGARLVFGNAQSMLRIVSLFNSLIRTGEKRLETLRNMTDEERRALSRTIENHGPPRVAASDERDVDEAEDVEELTDLTEDIPEDEISDFEVPFVPKRHGVSEPPLDETPPVKETVERWEARLQDFRAFTEHVIQQFASLRQPLKKANHHDLNALARAYFIVGRFGEGFRMFKTILARREIPDMSDVNVALSAMARQNPTQAAKMIERMVAHGLQPDAVSFGTIIHHAIVDRNMILVSELITRARQLGVKELSYKTMGSLIRATVSTLYEDEDAPEQQMEKAKDLVDSLLDAGFTPSIRMGLDCIIAALRADDPCMAFRFWKLLLKDKTQWDDKQQVRVRCRIAKALRLHRTKRWLNDEFANIMLSELGEDPSPHVVIRRRRRSAASRETDASNLDPGRPPRKEDSNESAQSSSLEEPNTTKSTGA</sequence>
<evidence type="ECO:0000313" key="3">
    <source>
        <dbReference type="EMBL" id="KAK7690324.1"/>
    </source>
</evidence>
<dbReference type="PANTHER" id="PTHR47941">
    <property type="entry name" value="PENTATRICOPEPTIDE REPEAT-CONTAINING PROTEIN 3, MITOCHONDRIAL"/>
    <property type="match status" value="1"/>
</dbReference>
<dbReference type="EMBL" id="JASBNA010000007">
    <property type="protein sequence ID" value="KAK7690324.1"/>
    <property type="molecule type" value="Genomic_DNA"/>
</dbReference>
<feature type="region of interest" description="Disordered" evidence="2">
    <location>
        <begin position="867"/>
        <end position="917"/>
    </location>
</feature>
<accession>A0AAW0GL13</accession>
<proteinExistence type="predicted"/>
<feature type="region of interest" description="Disordered" evidence="2">
    <location>
        <begin position="538"/>
        <end position="557"/>
    </location>
</feature>
<comment type="caution">
    <text evidence="3">The sequence shown here is derived from an EMBL/GenBank/DDBJ whole genome shotgun (WGS) entry which is preliminary data.</text>
</comment>
<keyword evidence="1" id="KW-0677">Repeat</keyword>
<dbReference type="Gene3D" id="1.25.40.10">
    <property type="entry name" value="Tetratricopeptide repeat domain"/>
    <property type="match status" value="1"/>
</dbReference>
<organism evidence="3 4">
    <name type="scientific">Cerrena zonata</name>
    <dbReference type="NCBI Taxonomy" id="2478898"/>
    <lineage>
        <taxon>Eukaryota</taxon>
        <taxon>Fungi</taxon>
        <taxon>Dikarya</taxon>
        <taxon>Basidiomycota</taxon>
        <taxon>Agaricomycotina</taxon>
        <taxon>Agaricomycetes</taxon>
        <taxon>Polyporales</taxon>
        <taxon>Cerrenaceae</taxon>
        <taxon>Cerrena</taxon>
    </lineage>
</organism>